<dbReference type="GO" id="GO:0016287">
    <property type="term" value="F:glycerone-phosphate O-acyltransferase activity"/>
    <property type="evidence" value="ECO:0007669"/>
    <property type="project" value="TreeGrafter"/>
</dbReference>
<dbReference type="GO" id="GO:0008654">
    <property type="term" value="P:phospholipid biosynthetic process"/>
    <property type="evidence" value="ECO:0007669"/>
    <property type="project" value="TreeGrafter"/>
</dbReference>
<evidence type="ECO:0000259" key="3">
    <source>
        <dbReference type="SMART" id="SM00563"/>
    </source>
</evidence>
<keyword evidence="2" id="KW-0472">Membrane</keyword>
<keyword evidence="5" id="KW-1185">Reference proteome</keyword>
<proteinExistence type="predicted"/>
<dbReference type="Proteomes" id="UP001219567">
    <property type="component" value="Chromosome 4"/>
</dbReference>
<gene>
    <name evidence="4" type="ORF">MYAM1_003061</name>
</gene>
<name>A0AAJ5YZD5_9BASI</name>
<feature type="region of interest" description="Disordered" evidence="1">
    <location>
        <begin position="1"/>
        <end position="88"/>
    </location>
</feature>
<evidence type="ECO:0000313" key="4">
    <source>
        <dbReference type="EMBL" id="WFD00313.1"/>
    </source>
</evidence>
<dbReference type="AlphaFoldDB" id="A0AAJ5YZD5"/>
<evidence type="ECO:0000256" key="1">
    <source>
        <dbReference type="SAM" id="MobiDB-lite"/>
    </source>
</evidence>
<dbReference type="PANTHER" id="PTHR31605">
    <property type="entry name" value="GLYCEROL-3-PHOSPHATE O-ACYLTRANSFERASE 1"/>
    <property type="match status" value="1"/>
</dbReference>
<dbReference type="InterPro" id="IPR052744">
    <property type="entry name" value="GPAT/DAPAT"/>
</dbReference>
<sequence>MSQTETKGAYYGRMATSDAPLSSVPVTDEPEKRSAEQAVEDSMQGVSDSVASSDARVDTNQRSKRLSAPPAVEKNVVESKQRPSEHGTLQHTQADIVRFLSSLPLPLDGVMPTAIVKSVAKIFLKYDLLATDLAYDFLLAFWRGVVNLFFREVQPRSAHHIPTKGPLIFVAAPHHNQFLDPLLLASEVRAGSGRHVSFLIAQKSLDRPFVGTIARLFQSIPVSRAADYAKPGKGFLQRGKDNLHIHGVDTQFTKQLEVRGQLVLEKETGYASAEVVEILNDNEVRIKKEFSGQEVDKAFEGELHGKSEPGARYKCFPYVDQKDMYKSVYECLSDGKCLGIFPEGGSHDQTDLLPLKAGVVIMALGAMANDPNLDVKIVPVGMSYFHPHKFRSRAVVEFGRPLSVPKAQLDLFKQGGAEKRKAVSEMLDLVYDGLKSVTVRAPDYETLMVVQAARRLIKLPGQHLTLGETVEINRRFIIGYMENKDRPEISELRNAVLKYNGHLKQLGLRDHHVDRANRSRIRSSALLIYRLVLVLVWSGCALPGAVLNAPIVLLAKVVSKRKAKQALAASQVKVYGRDVLATWKILVSLGVTPVLYAGYTALATWYVRRHTDFSALHKRMAPYYTMVLLPIISFSTVKFAEVGLDVYKSLPPLFFSLLPEQRRVMTQLQEERAKLTTQIYGIIEKLGPTGWGQQDLISQMPSARAPPSSKEEMQWGIRKAPVHGALSHPLNFLDEWVFGWGAPQYKRSDSVGSQEELSEDDFGPDYDEALHVYRGKTEDNQQWKAEAITKRPRRRSSIDYRTHRLTMSPKGEDTAFSSVSGMSSRDDDHTLHSVQSAPQ</sequence>
<dbReference type="SUPFAM" id="SSF69593">
    <property type="entry name" value="Glycerol-3-phosphate (1)-acyltransferase"/>
    <property type="match status" value="2"/>
</dbReference>
<dbReference type="GO" id="GO:0004366">
    <property type="term" value="F:glycerol-3-phosphate O-acyltransferase activity"/>
    <property type="evidence" value="ECO:0007669"/>
    <property type="project" value="TreeGrafter"/>
</dbReference>
<keyword evidence="2" id="KW-0812">Transmembrane</keyword>
<feature type="transmembrane region" description="Helical" evidence="2">
    <location>
        <begin position="527"/>
        <end position="558"/>
    </location>
</feature>
<keyword evidence="2" id="KW-1133">Transmembrane helix</keyword>
<dbReference type="InterPro" id="IPR002123">
    <property type="entry name" value="Plipid/glycerol_acylTrfase"/>
</dbReference>
<dbReference type="EMBL" id="CP119946">
    <property type="protein sequence ID" value="WFD00313.1"/>
    <property type="molecule type" value="Genomic_DNA"/>
</dbReference>
<dbReference type="PANTHER" id="PTHR31605:SF0">
    <property type="entry name" value="GLYCEROL-3-PHOSPHATE O-ACYLTRANSFERASE 1"/>
    <property type="match status" value="1"/>
</dbReference>
<feature type="transmembrane region" description="Helical" evidence="2">
    <location>
        <begin position="579"/>
        <end position="601"/>
    </location>
</feature>
<evidence type="ECO:0000256" key="2">
    <source>
        <dbReference type="SAM" id="Phobius"/>
    </source>
</evidence>
<evidence type="ECO:0000313" key="5">
    <source>
        <dbReference type="Proteomes" id="UP001219567"/>
    </source>
</evidence>
<reference evidence="4 5" key="1">
    <citation type="submission" date="2023-03" db="EMBL/GenBank/DDBJ databases">
        <title>Mating type loci evolution in Malassezia.</title>
        <authorList>
            <person name="Coelho M.A."/>
        </authorList>
    </citation>
    <scope>NUCLEOTIDE SEQUENCE [LARGE SCALE GENOMIC DNA]</scope>
    <source>
        <strain evidence="4 5">CBS 9725</strain>
    </source>
</reference>
<feature type="domain" description="Phospholipid/glycerol acyltransferase" evidence="3">
    <location>
        <begin position="168"/>
        <end position="385"/>
    </location>
</feature>
<accession>A0AAJ5YZD5</accession>
<dbReference type="Pfam" id="PF01553">
    <property type="entry name" value="Acyltransferase"/>
    <property type="match status" value="2"/>
</dbReference>
<feature type="compositionally biased region" description="Basic and acidic residues" evidence="1">
    <location>
        <begin position="75"/>
        <end position="85"/>
    </location>
</feature>
<feature type="region of interest" description="Disordered" evidence="1">
    <location>
        <begin position="790"/>
        <end position="839"/>
    </location>
</feature>
<dbReference type="SMART" id="SM00563">
    <property type="entry name" value="PlsC"/>
    <property type="match status" value="1"/>
</dbReference>
<organism evidence="4 5">
    <name type="scientific">Malassezia yamatoensis</name>
    <dbReference type="NCBI Taxonomy" id="253288"/>
    <lineage>
        <taxon>Eukaryota</taxon>
        <taxon>Fungi</taxon>
        <taxon>Dikarya</taxon>
        <taxon>Basidiomycota</taxon>
        <taxon>Ustilaginomycotina</taxon>
        <taxon>Malasseziomycetes</taxon>
        <taxon>Malasseziales</taxon>
        <taxon>Malasseziaceae</taxon>
        <taxon>Malassezia</taxon>
    </lineage>
</organism>
<protein>
    <recommendedName>
        <fullName evidence="3">Phospholipid/glycerol acyltransferase domain-containing protein</fullName>
    </recommendedName>
</protein>